<dbReference type="Proteomes" id="UP000001520">
    <property type="component" value="Chromosome"/>
</dbReference>
<reference evidence="1 2" key="1">
    <citation type="journal article" date="2010" name="DNA Res.">
        <title>Bacterial lifestyle in a deep-sea hydrothermal vent chimney revealed by the genome sequence of the thermophilic bacterium Deferribacter desulfuricans SSM1.</title>
        <authorList>
            <person name="Takaki Y."/>
            <person name="Shimamura S."/>
            <person name="Nakagawa S."/>
            <person name="Fukuhara Y."/>
            <person name="Horikawa H."/>
            <person name="Ankai A."/>
            <person name="Harada T."/>
            <person name="Hosoyama A."/>
            <person name="Oguchi A."/>
            <person name="Fukui S."/>
            <person name="Fujita N."/>
            <person name="Takami H."/>
            <person name="Takai K."/>
        </authorList>
    </citation>
    <scope>NUCLEOTIDE SEQUENCE [LARGE SCALE GENOMIC DNA]</scope>
    <source>
        <strain evidence="2">DSM 14783 / JCM 11476 / NBRC 101012 / SSM1</strain>
    </source>
</reference>
<dbReference type="RefSeq" id="WP_013008215.1">
    <property type="nucleotide sequence ID" value="NC_013939.1"/>
</dbReference>
<protein>
    <submittedName>
        <fullName evidence="1">Uncharacterized protein</fullName>
    </submittedName>
</protein>
<accession>D3PEE6</accession>
<dbReference type="HOGENOM" id="CLU_3006669_0_0_0"/>
<evidence type="ECO:0000313" key="2">
    <source>
        <dbReference type="Proteomes" id="UP000001520"/>
    </source>
</evidence>
<sequence>MDNNKLNQVSDNFMMYQKKFSLEAIEEIDFFDGLWEEIEEHIEKHKEEINKVLEDN</sequence>
<dbReference type="AlphaFoldDB" id="D3PEE6"/>
<gene>
    <name evidence="1" type="ordered locus">DEFDS_1509</name>
</gene>
<name>D3PEE6_DEFDS</name>
<proteinExistence type="predicted"/>
<keyword evidence="2" id="KW-1185">Reference proteome</keyword>
<evidence type="ECO:0000313" key="1">
    <source>
        <dbReference type="EMBL" id="BAI80969.1"/>
    </source>
</evidence>
<dbReference type="KEGG" id="ddf:DEFDS_1509"/>
<dbReference type="STRING" id="639282.DEFDS_1509"/>
<organism evidence="1 2">
    <name type="scientific">Deferribacter desulfuricans (strain DSM 14783 / JCM 11476 / NBRC 101012 / SSM1)</name>
    <dbReference type="NCBI Taxonomy" id="639282"/>
    <lineage>
        <taxon>Bacteria</taxon>
        <taxon>Pseudomonadati</taxon>
        <taxon>Deferribacterota</taxon>
        <taxon>Deferribacteres</taxon>
        <taxon>Deferribacterales</taxon>
        <taxon>Deferribacteraceae</taxon>
        <taxon>Deferribacter</taxon>
    </lineage>
</organism>
<dbReference type="EMBL" id="AP011529">
    <property type="protein sequence ID" value="BAI80969.1"/>
    <property type="molecule type" value="Genomic_DNA"/>
</dbReference>